<dbReference type="Proteomes" id="UP001164286">
    <property type="component" value="Unassembled WGS sequence"/>
</dbReference>
<feature type="region of interest" description="Disordered" evidence="1">
    <location>
        <begin position="225"/>
        <end position="282"/>
    </location>
</feature>
<proteinExistence type="predicted"/>
<feature type="compositionally biased region" description="Low complexity" evidence="1">
    <location>
        <begin position="233"/>
        <end position="244"/>
    </location>
</feature>
<comment type="caution">
    <text evidence="2">The sequence shown here is derived from an EMBL/GenBank/DDBJ whole genome shotgun (WGS) entry which is preliminary data.</text>
</comment>
<evidence type="ECO:0000313" key="2">
    <source>
        <dbReference type="EMBL" id="KAI9638289.1"/>
    </source>
</evidence>
<accession>A0AA38HG90</accession>
<dbReference type="RefSeq" id="XP_052948066.1">
    <property type="nucleotide sequence ID" value="XM_053092113.1"/>
</dbReference>
<evidence type="ECO:0000313" key="3">
    <source>
        <dbReference type="Proteomes" id="UP001164286"/>
    </source>
</evidence>
<dbReference type="GeneID" id="77731318"/>
<evidence type="ECO:0000256" key="1">
    <source>
        <dbReference type="SAM" id="MobiDB-lite"/>
    </source>
</evidence>
<protein>
    <submittedName>
        <fullName evidence="2">Uncharacterized protein</fullName>
    </submittedName>
</protein>
<dbReference type="EMBL" id="JAKWFO010000003">
    <property type="protein sequence ID" value="KAI9638289.1"/>
    <property type="molecule type" value="Genomic_DNA"/>
</dbReference>
<gene>
    <name evidence="2" type="ORF">MKK02DRAFT_42679</name>
</gene>
<feature type="compositionally biased region" description="Low complexity" evidence="1">
    <location>
        <begin position="18"/>
        <end position="31"/>
    </location>
</feature>
<sequence length="282" mass="28788">MSSLTFARGAPLAPMDLSVTAPTASPSSPTSPTSPLPSSPTSAQPSNATSPLALPVDPASRATRAVPAPQLHNPYRREPGDTPFNTPASPRRAPIMAPRLSTSGPSGNIGHGVPSSLSTPLGEVRPLNVVSAMRGRGIIGVPSGGSGGRAVGIQGAGQNGGEVPHAFTPGNTPSSLERISKRMASNLMVGGGQGGGSAMNKIMPSYDRRFNAGLNEIGNRLDAHIEGGSGLRSPPQNMSPSMSQKNAPFLGAERTSSNGRSDWPSQYGGTTSSGDEHKEKKD</sequence>
<organism evidence="2 3">
    <name type="scientific">Dioszegia hungarica</name>
    <dbReference type="NCBI Taxonomy" id="4972"/>
    <lineage>
        <taxon>Eukaryota</taxon>
        <taxon>Fungi</taxon>
        <taxon>Dikarya</taxon>
        <taxon>Basidiomycota</taxon>
        <taxon>Agaricomycotina</taxon>
        <taxon>Tremellomycetes</taxon>
        <taxon>Tremellales</taxon>
        <taxon>Bulleribasidiaceae</taxon>
        <taxon>Dioszegia</taxon>
    </lineage>
</organism>
<feature type="compositionally biased region" description="Polar residues" evidence="1">
    <location>
        <begin position="254"/>
        <end position="273"/>
    </location>
</feature>
<keyword evidence="3" id="KW-1185">Reference proteome</keyword>
<feature type="region of interest" description="Disordered" evidence="1">
    <location>
        <begin position="1"/>
        <end position="107"/>
    </location>
</feature>
<dbReference type="AlphaFoldDB" id="A0AA38HG90"/>
<name>A0AA38HG90_9TREE</name>
<reference evidence="2" key="1">
    <citation type="journal article" date="2022" name="G3 (Bethesda)">
        <title>High quality genome of the basidiomycete yeast Dioszegia hungarica PDD-24b-2 isolated from cloud water.</title>
        <authorList>
            <person name="Jarrige D."/>
            <person name="Haridas S."/>
            <person name="Bleykasten-Grosshans C."/>
            <person name="Joly M."/>
            <person name="Nadalig T."/>
            <person name="Sancelme M."/>
            <person name="Vuilleumier S."/>
            <person name="Grigoriev I.V."/>
            <person name="Amato P."/>
            <person name="Bringel F."/>
        </authorList>
    </citation>
    <scope>NUCLEOTIDE SEQUENCE</scope>
    <source>
        <strain evidence="2">PDD-24b-2</strain>
    </source>
</reference>